<evidence type="ECO:0000313" key="2">
    <source>
        <dbReference type="Proteomes" id="UP000186524"/>
    </source>
</evidence>
<sequence length="181" mass="21769">MKLVKCVTEEDYEKFVFFFLHNRHLFDEAFGINYSLFNAIGSLYLMLGDVNVVLILDEQDEVIGLACYTYGTRENDFEDQHIVFVDCGVLKPDYRSSLVFFRYFKQLIQQMKEENDDITEFRFYAYRHHTYTQRLYRKFATVIGETEDQFAVKDIFSVEFSRLAQYLDKIENRKRRTKTKI</sequence>
<dbReference type="RefSeq" id="WP_073712909.1">
    <property type="nucleotide sequence ID" value="NZ_MRWQ01000028.1"/>
</dbReference>
<dbReference type="SUPFAM" id="SSF55729">
    <property type="entry name" value="Acyl-CoA N-acyltransferases (Nat)"/>
    <property type="match status" value="1"/>
</dbReference>
<comment type="caution">
    <text evidence="1">The sequence shown here is derived from an EMBL/GenBank/DDBJ whole genome shotgun (WGS) entry which is preliminary data.</text>
</comment>
<accession>A0A1Q5NZ66</accession>
<dbReference type="Proteomes" id="UP000186524">
    <property type="component" value="Unassembled WGS sequence"/>
</dbReference>
<organism evidence="1 2">
    <name type="scientific">Domibacillus mangrovi</name>
    <dbReference type="NCBI Taxonomy" id="1714354"/>
    <lineage>
        <taxon>Bacteria</taxon>
        <taxon>Bacillati</taxon>
        <taxon>Bacillota</taxon>
        <taxon>Bacilli</taxon>
        <taxon>Bacillales</taxon>
        <taxon>Bacillaceae</taxon>
        <taxon>Domibacillus</taxon>
    </lineage>
</organism>
<protein>
    <recommendedName>
        <fullName evidence="3">N-acetyltransferase domain-containing protein</fullName>
    </recommendedName>
</protein>
<dbReference type="InterPro" id="IPR016181">
    <property type="entry name" value="Acyl_CoA_acyltransferase"/>
</dbReference>
<dbReference type="OrthoDB" id="2968015at2"/>
<reference evidence="1 2" key="1">
    <citation type="submission" date="2016-12" db="EMBL/GenBank/DDBJ databases">
        <title>Domibacillus sp. SAOS 44 whole genome sequencing.</title>
        <authorList>
            <person name="Verma A."/>
            <person name="Krishnamurthi S."/>
        </authorList>
    </citation>
    <scope>NUCLEOTIDE SEQUENCE [LARGE SCALE GENOMIC DNA]</scope>
    <source>
        <strain evidence="1 2">SAOS 44</strain>
    </source>
</reference>
<evidence type="ECO:0008006" key="3">
    <source>
        <dbReference type="Google" id="ProtNLM"/>
    </source>
</evidence>
<proteinExistence type="predicted"/>
<dbReference type="AlphaFoldDB" id="A0A1Q5NZ66"/>
<evidence type="ECO:0000313" key="1">
    <source>
        <dbReference type="EMBL" id="OKL35310.1"/>
    </source>
</evidence>
<gene>
    <name evidence="1" type="ORF">BLL40_16315</name>
</gene>
<dbReference type="EMBL" id="MRWQ01000028">
    <property type="protein sequence ID" value="OKL35310.1"/>
    <property type="molecule type" value="Genomic_DNA"/>
</dbReference>
<name>A0A1Q5NZ66_9BACI</name>
<keyword evidence="2" id="KW-1185">Reference proteome</keyword>